<evidence type="ECO:0000256" key="8">
    <source>
        <dbReference type="ARBA" id="ARBA00022848"/>
    </source>
</evidence>
<keyword evidence="8" id="KW-0492">Microsome</keyword>
<dbReference type="Gene3D" id="1.10.630.10">
    <property type="entry name" value="Cytochrome P450"/>
    <property type="match status" value="1"/>
</dbReference>
<dbReference type="InterPro" id="IPR050476">
    <property type="entry name" value="Insect_CytP450_Detox"/>
</dbReference>
<evidence type="ECO:0000256" key="11">
    <source>
        <dbReference type="ARBA" id="ARBA00023033"/>
    </source>
</evidence>
<organism evidence="13">
    <name type="scientific">Ixodes ricinus</name>
    <name type="common">Common tick</name>
    <name type="synonym">Acarus ricinus</name>
    <dbReference type="NCBI Taxonomy" id="34613"/>
    <lineage>
        <taxon>Eukaryota</taxon>
        <taxon>Metazoa</taxon>
        <taxon>Ecdysozoa</taxon>
        <taxon>Arthropoda</taxon>
        <taxon>Chelicerata</taxon>
        <taxon>Arachnida</taxon>
        <taxon>Acari</taxon>
        <taxon>Parasitiformes</taxon>
        <taxon>Ixodida</taxon>
        <taxon>Ixodoidea</taxon>
        <taxon>Ixodidae</taxon>
        <taxon>Ixodinae</taxon>
        <taxon>Ixodes</taxon>
    </lineage>
</organism>
<proteinExistence type="evidence at transcript level"/>
<dbReference type="PRINTS" id="PR00464">
    <property type="entry name" value="EP450II"/>
</dbReference>
<protein>
    <submittedName>
        <fullName evidence="13">Putative cytochrome p450 cyp3/cyp5/cyp6/cyp9 subfamily</fullName>
    </submittedName>
</protein>
<name>V5H4C4_IXORI</name>
<evidence type="ECO:0000256" key="9">
    <source>
        <dbReference type="ARBA" id="ARBA00023002"/>
    </source>
</evidence>
<keyword evidence="9" id="KW-0560">Oxidoreductase</keyword>
<dbReference type="EMBL" id="GANP01015361">
    <property type="protein sequence ID" value="JAB69107.1"/>
    <property type="molecule type" value="mRNA"/>
</dbReference>
<keyword evidence="6" id="KW-0479">Metal-binding</keyword>
<dbReference type="InterPro" id="IPR001128">
    <property type="entry name" value="Cyt_P450"/>
</dbReference>
<dbReference type="InterPro" id="IPR002402">
    <property type="entry name" value="Cyt_P450_E_grp-II"/>
</dbReference>
<evidence type="ECO:0000256" key="10">
    <source>
        <dbReference type="ARBA" id="ARBA00023004"/>
    </source>
</evidence>
<evidence type="ECO:0000256" key="6">
    <source>
        <dbReference type="ARBA" id="ARBA00022723"/>
    </source>
</evidence>
<reference evidence="13" key="1">
    <citation type="journal article" date="2015" name="Sci. Rep.">
        <title>Tissue- and time-dependent transcription in Ixodes ricinus salivary glands and midguts when blood feeding on the vertebrate host.</title>
        <authorList>
            <person name="Kotsyfakis M."/>
            <person name="Schwarz A."/>
            <person name="Erhart J."/>
            <person name="Ribeiro J.M."/>
        </authorList>
    </citation>
    <scope>NUCLEOTIDE SEQUENCE</scope>
    <source>
        <tissue evidence="13">Salivary gland and midgut</tissue>
    </source>
</reference>
<sequence>MLAVAAFFTLVVILGISLLRWRQKTFSYFKDLGIPGPKPNLLWGNLWEYHKKGFSRSLDKWCKEYGDIFGFYNGDVPMLVVKDLEFLKYVFVRNFSNFTDRGVTMRSDEKHPVVGRSLTHARGSEWRSIRSCLTPCFTTLKLKLMLDHIAEVSDVFLDVLGEKADQGKEINVLETMQALTMDYIGRAAFGINTSFQKDLNNPFLDYGQANAEGSYDWTFSHAGPKHDIS</sequence>
<evidence type="ECO:0000256" key="5">
    <source>
        <dbReference type="ARBA" id="ARBA00022617"/>
    </source>
</evidence>
<evidence type="ECO:0000256" key="2">
    <source>
        <dbReference type="ARBA" id="ARBA00004174"/>
    </source>
</evidence>
<evidence type="ECO:0000313" key="13">
    <source>
        <dbReference type="EMBL" id="JAB69107.1"/>
    </source>
</evidence>
<dbReference type="AlphaFoldDB" id="V5H4C4"/>
<feature type="non-terminal residue" evidence="13">
    <location>
        <position position="229"/>
    </location>
</feature>
<accession>V5H4C4</accession>
<comment type="subcellular location">
    <subcellularLocation>
        <location evidence="3">Endoplasmic reticulum membrane</location>
        <topology evidence="3">Peripheral membrane protein</topology>
    </subcellularLocation>
    <subcellularLocation>
        <location evidence="2">Microsome membrane</location>
        <topology evidence="2">Peripheral membrane protein</topology>
    </subcellularLocation>
</comment>
<evidence type="ECO:0000256" key="7">
    <source>
        <dbReference type="ARBA" id="ARBA00022824"/>
    </source>
</evidence>
<dbReference type="PANTHER" id="PTHR24292:SF102">
    <property type="entry name" value="CYTOCHROME P450 FAMILY-RELATED"/>
    <property type="match status" value="1"/>
</dbReference>
<dbReference type="GO" id="GO:0005789">
    <property type="term" value="C:endoplasmic reticulum membrane"/>
    <property type="evidence" value="ECO:0007669"/>
    <property type="project" value="UniProtKB-SubCell"/>
</dbReference>
<dbReference type="GO" id="GO:0004497">
    <property type="term" value="F:monooxygenase activity"/>
    <property type="evidence" value="ECO:0007669"/>
    <property type="project" value="UniProtKB-KW"/>
</dbReference>
<keyword evidence="5" id="KW-0349">Heme</keyword>
<dbReference type="Pfam" id="PF00067">
    <property type="entry name" value="p450"/>
    <property type="match status" value="1"/>
</dbReference>
<dbReference type="PANTHER" id="PTHR24292">
    <property type="entry name" value="CYTOCHROME P450"/>
    <property type="match status" value="1"/>
</dbReference>
<keyword evidence="12" id="KW-0472">Membrane</keyword>
<keyword evidence="10" id="KW-0408">Iron</keyword>
<dbReference type="InterPro" id="IPR036396">
    <property type="entry name" value="Cyt_P450_sf"/>
</dbReference>
<evidence type="ECO:0000256" key="12">
    <source>
        <dbReference type="ARBA" id="ARBA00023136"/>
    </source>
</evidence>
<evidence type="ECO:0000256" key="1">
    <source>
        <dbReference type="ARBA" id="ARBA00001971"/>
    </source>
</evidence>
<comment type="cofactor">
    <cofactor evidence="1">
        <name>heme</name>
        <dbReference type="ChEBI" id="CHEBI:30413"/>
    </cofactor>
</comment>
<keyword evidence="11" id="KW-0503">Monooxygenase</keyword>
<keyword evidence="7" id="KW-0256">Endoplasmic reticulum</keyword>
<dbReference type="GO" id="GO:0016705">
    <property type="term" value="F:oxidoreductase activity, acting on paired donors, with incorporation or reduction of molecular oxygen"/>
    <property type="evidence" value="ECO:0007669"/>
    <property type="project" value="InterPro"/>
</dbReference>
<evidence type="ECO:0000256" key="4">
    <source>
        <dbReference type="ARBA" id="ARBA00010617"/>
    </source>
</evidence>
<evidence type="ECO:0000256" key="3">
    <source>
        <dbReference type="ARBA" id="ARBA00004406"/>
    </source>
</evidence>
<dbReference type="GO" id="GO:0005506">
    <property type="term" value="F:iron ion binding"/>
    <property type="evidence" value="ECO:0007669"/>
    <property type="project" value="InterPro"/>
</dbReference>
<dbReference type="SUPFAM" id="SSF48264">
    <property type="entry name" value="Cytochrome P450"/>
    <property type="match status" value="1"/>
</dbReference>
<comment type="similarity">
    <text evidence="4">Belongs to the cytochrome P450 family.</text>
</comment>
<dbReference type="GO" id="GO:0020037">
    <property type="term" value="F:heme binding"/>
    <property type="evidence" value="ECO:0007669"/>
    <property type="project" value="InterPro"/>
</dbReference>